<keyword evidence="3" id="KW-1185">Reference proteome</keyword>
<accession>A0A9P4N4D4</accession>
<evidence type="ECO:0000256" key="1">
    <source>
        <dbReference type="SAM" id="MobiDB-lite"/>
    </source>
</evidence>
<sequence>MSDSLPIAEEPPLQLHNTAPAFVCPLSLLLQNETLPYACQPISPSQSVSERKYTRVPHHPPDSSSLPLKFIPRSIHLQYLFMMQSSPEFKQDSDQLASLTGALKNYEISNSVALDPSKNIPPTQNHLKYGENCESSFTSSHDLVYKHTVTPRKSWGYQPNNKRHCGQNCTSYSALQASCVPISPLKSISSSDSYICPICVGALVRNQFIRLNVLRNKEPSKHLSSPSFNSEEEITFWTYRLIQKLETVSSLVAAEAIEGVFRFNELDKYEDMEPQNDDIALNLDFRGRMVEYELTRIESQDTASISLRNQQIRQHRDQEEDIASSCAKQGPSRDGRNLSTGNNDDVPPLDLNEAKSRKRGVDQERRRYRSPIKLRHRENSRFVKKLDRDIDYIAEQLMDTKVGEGKGNALMDQLISDLGVMNV</sequence>
<comment type="caution">
    <text evidence="2">The sequence shown here is derived from an EMBL/GenBank/DDBJ whole genome shotgun (WGS) entry which is preliminary data.</text>
</comment>
<feature type="compositionally biased region" description="Basic and acidic residues" evidence="1">
    <location>
        <begin position="352"/>
        <end position="365"/>
    </location>
</feature>
<dbReference type="OrthoDB" id="3799239at2759"/>
<evidence type="ECO:0000313" key="2">
    <source>
        <dbReference type="EMBL" id="KAF2261794.1"/>
    </source>
</evidence>
<dbReference type="AlphaFoldDB" id="A0A9P4N4D4"/>
<proteinExistence type="predicted"/>
<dbReference type="EMBL" id="ML986650">
    <property type="protein sequence ID" value="KAF2261794.1"/>
    <property type="molecule type" value="Genomic_DNA"/>
</dbReference>
<dbReference type="Proteomes" id="UP000800093">
    <property type="component" value="Unassembled WGS sequence"/>
</dbReference>
<name>A0A9P4N4D4_9PLEO</name>
<reference evidence="3" key="1">
    <citation type="journal article" date="2020" name="Stud. Mycol.">
        <title>101 Dothideomycetes genomes: A test case for predicting lifestyles and emergence of pathogens.</title>
        <authorList>
            <person name="Haridas S."/>
            <person name="Albert R."/>
            <person name="Binder M."/>
            <person name="Bloem J."/>
            <person name="LaButti K."/>
            <person name="Salamov A."/>
            <person name="Andreopoulos B."/>
            <person name="Baker S."/>
            <person name="Barry K."/>
            <person name="Bills G."/>
            <person name="Bluhm B."/>
            <person name="Cannon C."/>
            <person name="Castanera R."/>
            <person name="Culley D."/>
            <person name="Daum C."/>
            <person name="Ezra D."/>
            <person name="Gonzalez J."/>
            <person name="Henrissat B."/>
            <person name="Kuo A."/>
            <person name="Liang C."/>
            <person name="Lipzen A."/>
            <person name="Lutzoni F."/>
            <person name="Magnuson J."/>
            <person name="Mondo S."/>
            <person name="Nolan M."/>
            <person name="Ohm R."/>
            <person name="Pangilinan J."/>
            <person name="Park H.-J."/>
            <person name="Ramirez L."/>
            <person name="Alfaro M."/>
            <person name="Sun H."/>
            <person name="Tritt A."/>
            <person name="Yoshinaga Y."/>
            <person name="Zwiers L.-H."/>
            <person name="Turgeon B."/>
            <person name="Goodwin S."/>
            <person name="Spatafora J."/>
            <person name="Crous P."/>
            <person name="Grigoriev I."/>
        </authorList>
    </citation>
    <scope>NUCLEOTIDE SEQUENCE [LARGE SCALE GENOMIC DNA]</scope>
    <source>
        <strain evidence="3">CBS 304.66</strain>
    </source>
</reference>
<organism evidence="2 3">
    <name type="scientific">Lojkania enalia</name>
    <dbReference type="NCBI Taxonomy" id="147567"/>
    <lineage>
        <taxon>Eukaryota</taxon>
        <taxon>Fungi</taxon>
        <taxon>Dikarya</taxon>
        <taxon>Ascomycota</taxon>
        <taxon>Pezizomycotina</taxon>
        <taxon>Dothideomycetes</taxon>
        <taxon>Pleosporomycetidae</taxon>
        <taxon>Pleosporales</taxon>
        <taxon>Pleosporales incertae sedis</taxon>
        <taxon>Lojkania</taxon>
    </lineage>
</organism>
<gene>
    <name evidence="2" type="ORF">CC78DRAFT_619128</name>
</gene>
<evidence type="ECO:0000313" key="3">
    <source>
        <dbReference type="Proteomes" id="UP000800093"/>
    </source>
</evidence>
<feature type="region of interest" description="Disordered" evidence="1">
    <location>
        <begin position="314"/>
        <end position="371"/>
    </location>
</feature>
<protein>
    <submittedName>
        <fullName evidence="2">Uncharacterized protein</fullName>
    </submittedName>
</protein>